<dbReference type="GO" id="GO:0016567">
    <property type="term" value="P:protein ubiquitination"/>
    <property type="evidence" value="ECO:0007669"/>
    <property type="project" value="InterPro"/>
</dbReference>
<sequence>MADDLDNPRDDELGALSAIYPEIQQLRPDDPYTIALDVPVNPSKAVTVFFPATGDDGLAPSANGAPNAAVAAGPGQQGAIDSHELAHLPSVHLEITLGPQYPAEQPPQITISTSPPWLPAETIKQLEDDAPRLWEEMGRDIVGFTYIDHVQQAADNVFGLVDEKGSLEVDPRHKIAILDYDIKARRAAFEKETFDCGVCLGMLPCLCRVLCWDGRTRVLFVLEPKKGSVCHRMLDCGHVFCVACLQDFYNNAIKEGDIAAVKCLAPSCAKDRAKASSAPGKKRKKPRTFINPSELLQIPLDQETVKRYVTLKYKVELESDKNTIYCPRQWCNGAARSKKHKKPQGLELAEASDESASEDDDDDEDHPDGEGKSKPYKPADELLAICEECTLAFCSRCYQSWHGEFFRCIPRRDKSELTADELASLEYMRMHTTPCPTCGVPAQKTHGCNHMICNRCQSHFCYLCSSWLDPGNPYQHFNESPDGRVTGCYMRLWELEEGDGDDVGIGFAGGGGGGIGRAPPAAVPVRDLIPEIEEPEEDEDEAQAARHAAAAPPQEAHANGGQVGIAREGPLVLRIAANQPGGAGRGGPRGRQPAAPAPQPAVPQAPGAARGGAARAGRNQQPGARGGGPQPQAARGAGPGAAAQRGQRPGAGGAAAGQHRGRGRGGGAGPAHRQHNNHPANQIGRMPPDDVLNGNLVEGWGDGELDPAQQEWVRQFVMRALNDEEDSGDDM</sequence>
<keyword evidence="14" id="KW-1185">Reference proteome</keyword>
<keyword evidence="7" id="KW-0863">Zinc-finger</keyword>
<dbReference type="PANTHER" id="PTHR11685">
    <property type="entry name" value="RBR FAMILY RING FINGER AND IBR DOMAIN-CONTAINING"/>
    <property type="match status" value="1"/>
</dbReference>
<evidence type="ECO:0000259" key="11">
    <source>
        <dbReference type="PROSITE" id="PS50908"/>
    </source>
</evidence>
<dbReference type="Gene3D" id="3.10.110.10">
    <property type="entry name" value="Ubiquitin Conjugating Enzyme"/>
    <property type="match status" value="1"/>
</dbReference>
<evidence type="ECO:0000313" key="13">
    <source>
        <dbReference type="EMBL" id="KAK4038770.1"/>
    </source>
</evidence>
<dbReference type="Gene3D" id="3.30.40.10">
    <property type="entry name" value="Zinc/RING finger domain, C3HC4 (zinc finger)"/>
    <property type="match status" value="1"/>
</dbReference>
<comment type="catalytic activity">
    <reaction evidence="1">
        <text>[E2 ubiquitin-conjugating enzyme]-S-ubiquitinyl-L-cysteine + [acceptor protein]-L-lysine = [E2 ubiquitin-conjugating enzyme]-L-cysteine + [acceptor protein]-N(6)-ubiquitinyl-L-lysine.</text>
        <dbReference type="EC" id="2.3.2.31"/>
    </reaction>
</comment>
<feature type="domain" description="RWD" evidence="11">
    <location>
        <begin position="11"/>
        <end position="157"/>
    </location>
</feature>
<dbReference type="SUPFAM" id="SSF57850">
    <property type="entry name" value="RING/U-box"/>
    <property type="match status" value="2"/>
</dbReference>
<name>A0AAN6PHR0_9PEZI</name>
<evidence type="ECO:0000256" key="3">
    <source>
        <dbReference type="ARBA" id="ARBA00012251"/>
    </source>
</evidence>
<evidence type="ECO:0000313" key="14">
    <source>
        <dbReference type="Proteomes" id="UP001303115"/>
    </source>
</evidence>
<evidence type="ECO:0000259" key="12">
    <source>
        <dbReference type="PROSITE" id="PS51873"/>
    </source>
</evidence>
<keyword evidence="5" id="KW-0479">Metal-binding</keyword>
<dbReference type="InterPro" id="IPR044066">
    <property type="entry name" value="TRIAD_supradom"/>
</dbReference>
<dbReference type="EC" id="2.3.2.31" evidence="3"/>
<evidence type="ECO:0000256" key="6">
    <source>
        <dbReference type="ARBA" id="ARBA00022737"/>
    </source>
</evidence>
<proteinExistence type="predicted"/>
<dbReference type="CDD" id="cd20354">
    <property type="entry name" value="Rcat_RBR_RNF14"/>
    <property type="match status" value="1"/>
</dbReference>
<dbReference type="SMART" id="SM00647">
    <property type="entry name" value="IBR"/>
    <property type="match status" value="1"/>
</dbReference>
<evidence type="ECO:0000256" key="4">
    <source>
        <dbReference type="ARBA" id="ARBA00022679"/>
    </source>
</evidence>
<accession>A0AAN6PHR0</accession>
<feature type="region of interest" description="Disordered" evidence="10">
    <location>
        <begin position="577"/>
        <end position="708"/>
    </location>
</feature>
<dbReference type="InterPro" id="IPR017907">
    <property type="entry name" value="Znf_RING_CS"/>
</dbReference>
<feature type="domain" description="RING-type" evidence="12">
    <location>
        <begin position="192"/>
        <end position="492"/>
    </location>
</feature>
<gene>
    <name evidence="13" type="ORF">C8A01DRAFT_47653</name>
</gene>
<dbReference type="GO" id="GO:0061630">
    <property type="term" value="F:ubiquitin protein ligase activity"/>
    <property type="evidence" value="ECO:0007669"/>
    <property type="project" value="UniProtKB-EC"/>
</dbReference>
<comment type="pathway">
    <text evidence="2">Protein modification; protein ubiquitination.</text>
</comment>
<dbReference type="FunFam" id="3.30.40.10:FF:000416">
    <property type="entry name" value="RBR-type E3 ubiquitin transferase"/>
    <property type="match status" value="1"/>
</dbReference>
<feature type="region of interest" description="Disordered" evidence="10">
    <location>
        <begin position="534"/>
        <end position="561"/>
    </location>
</feature>
<dbReference type="FunFam" id="3.10.110.10:FF:000112">
    <property type="entry name" value="RBR-type E3 ubiquitin transferase"/>
    <property type="match status" value="1"/>
</dbReference>
<reference evidence="14" key="1">
    <citation type="journal article" date="2023" name="Mol. Phylogenet. Evol.">
        <title>Genome-scale phylogeny and comparative genomics of the fungal order Sordariales.</title>
        <authorList>
            <person name="Hensen N."/>
            <person name="Bonometti L."/>
            <person name="Westerberg I."/>
            <person name="Brannstrom I.O."/>
            <person name="Guillou S."/>
            <person name="Cros-Aarteil S."/>
            <person name="Calhoun S."/>
            <person name="Haridas S."/>
            <person name="Kuo A."/>
            <person name="Mondo S."/>
            <person name="Pangilinan J."/>
            <person name="Riley R."/>
            <person name="LaButti K."/>
            <person name="Andreopoulos B."/>
            <person name="Lipzen A."/>
            <person name="Chen C."/>
            <person name="Yan M."/>
            <person name="Daum C."/>
            <person name="Ng V."/>
            <person name="Clum A."/>
            <person name="Steindorff A."/>
            <person name="Ohm R.A."/>
            <person name="Martin F."/>
            <person name="Silar P."/>
            <person name="Natvig D.O."/>
            <person name="Lalanne C."/>
            <person name="Gautier V."/>
            <person name="Ament-Velasquez S.L."/>
            <person name="Kruys A."/>
            <person name="Hutchinson M.I."/>
            <person name="Powell A.J."/>
            <person name="Barry K."/>
            <person name="Miller A.N."/>
            <person name="Grigoriev I.V."/>
            <person name="Debuchy R."/>
            <person name="Gladieux P."/>
            <person name="Hiltunen Thoren M."/>
            <person name="Johannesson H."/>
        </authorList>
    </citation>
    <scope>NUCLEOTIDE SEQUENCE [LARGE SCALE GENOMIC DNA]</scope>
    <source>
        <strain evidence="14">CBS 284.82</strain>
    </source>
</reference>
<keyword evidence="4" id="KW-0808">Transferase</keyword>
<dbReference type="PROSITE" id="PS00518">
    <property type="entry name" value="ZF_RING_1"/>
    <property type="match status" value="1"/>
</dbReference>
<feature type="compositionally biased region" description="Low complexity" evidence="10">
    <location>
        <begin position="545"/>
        <end position="558"/>
    </location>
</feature>
<evidence type="ECO:0000256" key="1">
    <source>
        <dbReference type="ARBA" id="ARBA00001798"/>
    </source>
</evidence>
<dbReference type="SUPFAM" id="SSF54495">
    <property type="entry name" value="UBC-like"/>
    <property type="match status" value="1"/>
</dbReference>
<evidence type="ECO:0000256" key="5">
    <source>
        <dbReference type="ARBA" id="ARBA00022723"/>
    </source>
</evidence>
<feature type="compositionally biased region" description="Low complexity" evidence="10">
    <location>
        <begin position="604"/>
        <end position="623"/>
    </location>
</feature>
<feature type="compositionally biased region" description="Acidic residues" evidence="10">
    <location>
        <begin position="350"/>
        <end position="367"/>
    </location>
</feature>
<dbReference type="CDD" id="cd23820">
    <property type="entry name" value="RWD_RNF14"/>
    <property type="match status" value="1"/>
</dbReference>
<dbReference type="InterPro" id="IPR013083">
    <property type="entry name" value="Znf_RING/FYVE/PHD"/>
</dbReference>
<dbReference type="InterPro" id="IPR006575">
    <property type="entry name" value="RWD_dom"/>
</dbReference>
<keyword evidence="8" id="KW-0833">Ubl conjugation pathway</keyword>
<dbReference type="GO" id="GO:0008270">
    <property type="term" value="F:zinc ion binding"/>
    <property type="evidence" value="ECO:0007669"/>
    <property type="project" value="UniProtKB-KW"/>
</dbReference>
<feature type="compositionally biased region" description="Low complexity" evidence="10">
    <location>
        <begin position="630"/>
        <end position="648"/>
    </location>
</feature>
<dbReference type="Pfam" id="PF05773">
    <property type="entry name" value="RWD"/>
    <property type="match status" value="1"/>
</dbReference>
<evidence type="ECO:0000256" key="8">
    <source>
        <dbReference type="ARBA" id="ARBA00022786"/>
    </source>
</evidence>
<dbReference type="InterPro" id="IPR031127">
    <property type="entry name" value="E3_UB_ligase_RBR"/>
</dbReference>
<keyword evidence="6" id="KW-0677">Repeat</keyword>
<dbReference type="PROSITE" id="PS51873">
    <property type="entry name" value="TRIAD"/>
    <property type="match status" value="1"/>
</dbReference>
<keyword evidence="9" id="KW-0862">Zinc</keyword>
<comment type="caution">
    <text evidence="13">The sequence shown here is derived from an EMBL/GenBank/DDBJ whole genome shotgun (WGS) entry which is preliminary data.</text>
</comment>
<dbReference type="Proteomes" id="UP001303115">
    <property type="component" value="Unassembled WGS sequence"/>
</dbReference>
<dbReference type="EMBL" id="MU854419">
    <property type="protein sequence ID" value="KAK4038770.1"/>
    <property type="molecule type" value="Genomic_DNA"/>
</dbReference>
<dbReference type="Pfam" id="PF22191">
    <property type="entry name" value="IBR_1"/>
    <property type="match status" value="1"/>
</dbReference>
<dbReference type="Pfam" id="PF01485">
    <property type="entry name" value="IBR"/>
    <property type="match status" value="1"/>
</dbReference>
<dbReference type="InterPro" id="IPR016135">
    <property type="entry name" value="UBQ-conjugating_enzyme/RWD"/>
</dbReference>
<feature type="region of interest" description="Disordered" evidence="10">
    <location>
        <begin position="341"/>
        <end position="376"/>
    </location>
</feature>
<dbReference type="InterPro" id="IPR002867">
    <property type="entry name" value="IBR_dom"/>
</dbReference>
<dbReference type="Gene3D" id="1.20.120.1750">
    <property type="match status" value="1"/>
</dbReference>
<evidence type="ECO:0000256" key="2">
    <source>
        <dbReference type="ARBA" id="ARBA00004906"/>
    </source>
</evidence>
<organism evidence="13 14">
    <name type="scientific">Parachaetomium inaequale</name>
    <dbReference type="NCBI Taxonomy" id="2588326"/>
    <lineage>
        <taxon>Eukaryota</taxon>
        <taxon>Fungi</taxon>
        <taxon>Dikarya</taxon>
        <taxon>Ascomycota</taxon>
        <taxon>Pezizomycotina</taxon>
        <taxon>Sordariomycetes</taxon>
        <taxon>Sordariomycetidae</taxon>
        <taxon>Sordariales</taxon>
        <taxon>Chaetomiaceae</taxon>
        <taxon>Parachaetomium</taxon>
    </lineage>
</organism>
<dbReference type="AlphaFoldDB" id="A0AAN6PHR0"/>
<dbReference type="InterPro" id="IPR047548">
    <property type="entry name" value="Rcat_RBR_RNF14"/>
</dbReference>
<dbReference type="PROSITE" id="PS50908">
    <property type="entry name" value="RWD"/>
    <property type="match status" value="1"/>
</dbReference>
<protein>
    <recommendedName>
        <fullName evidence="3">RBR-type E3 ubiquitin transferase</fullName>
        <ecNumber evidence="3">2.3.2.31</ecNumber>
    </recommendedName>
</protein>
<evidence type="ECO:0000256" key="9">
    <source>
        <dbReference type="ARBA" id="ARBA00022833"/>
    </source>
</evidence>
<evidence type="ECO:0000256" key="7">
    <source>
        <dbReference type="ARBA" id="ARBA00022771"/>
    </source>
</evidence>
<evidence type="ECO:0000256" key="10">
    <source>
        <dbReference type="SAM" id="MobiDB-lite"/>
    </source>
</evidence>